<feature type="transmembrane region" description="Helical" evidence="9">
    <location>
        <begin position="511"/>
        <end position="534"/>
    </location>
</feature>
<feature type="transmembrane region" description="Helical" evidence="9">
    <location>
        <begin position="468"/>
        <end position="491"/>
    </location>
</feature>
<dbReference type="GO" id="GO:0005524">
    <property type="term" value="F:ATP binding"/>
    <property type="evidence" value="ECO:0007669"/>
    <property type="project" value="UniProtKB-KW"/>
</dbReference>
<feature type="transmembrane region" description="Helical" evidence="9">
    <location>
        <begin position="546"/>
        <end position="568"/>
    </location>
</feature>
<evidence type="ECO:0000256" key="3">
    <source>
        <dbReference type="ARBA" id="ARBA00022448"/>
    </source>
</evidence>
<keyword evidence="4 9" id="KW-0812">Transmembrane</keyword>
<gene>
    <name evidence="11" type="ORF">EmuJ_000736700</name>
</gene>
<evidence type="ECO:0000256" key="4">
    <source>
        <dbReference type="ARBA" id="ARBA00022692"/>
    </source>
</evidence>
<dbReference type="InterPro" id="IPR013525">
    <property type="entry name" value="ABC2_TM"/>
</dbReference>
<dbReference type="PROSITE" id="PS00211">
    <property type="entry name" value="ABC_TRANSPORTER_1"/>
    <property type="match status" value="1"/>
</dbReference>
<dbReference type="Pfam" id="PF00005">
    <property type="entry name" value="ABC_tran"/>
    <property type="match status" value="1"/>
</dbReference>
<keyword evidence="7 9" id="KW-1133">Transmembrane helix</keyword>
<name>A0A068YC74_ECHMU</name>
<feature type="transmembrane region" description="Helical" evidence="9">
    <location>
        <begin position="662"/>
        <end position="686"/>
    </location>
</feature>
<dbReference type="InterPro" id="IPR050352">
    <property type="entry name" value="ABCG_transporters"/>
</dbReference>
<dbReference type="Gene3D" id="3.40.50.300">
    <property type="entry name" value="P-loop containing nucleotide triphosphate hydrolases"/>
    <property type="match status" value="1"/>
</dbReference>
<dbReference type="EMBL" id="LN902842">
    <property type="protein sequence ID" value="CDS39822.1"/>
    <property type="molecule type" value="Genomic_DNA"/>
</dbReference>
<evidence type="ECO:0000256" key="2">
    <source>
        <dbReference type="ARBA" id="ARBA00005814"/>
    </source>
</evidence>
<dbReference type="GO" id="GO:0140359">
    <property type="term" value="F:ABC-type transporter activity"/>
    <property type="evidence" value="ECO:0007669"/>
    <property type="project" value="InterPro"/>
</dbReference>
<dbReference type="Pfam" id="PF01061">
    <property type="entry name" value="ABC2_membrane"/>
    <property type="match status" value="1"/>
</dbReference>
<dbReference type="CDD" id="cd03213">
    <property type="entry name" value="ABCG_EPDR"/>
    <property type="match status" value="1"/>
</dbReference>
<evidence type="ECO:0000313" key="11">
    <source>
        <dbReference type="EMBL" id="CDS39822.1"/>
    </source>
</evidence>
<dbReference type="GO" id="GO:0005886">
    <property type="term" value="C:plasma membrane"/>
    <property type="evidence" value="ECO:0007669"/>
    <property type="project" value="TreeGrafter"/>
</dbReference>
<dbReference type="STRING" id="6211.A0A068YC74"/>
<dbReference type="AlphaFoldDB" id="A0A068YC74"/>
<dbReference type="SUPFAM" id="SSF52540">
    <property type="entry name" value="P-loop containing nucleoside triphosphate hydrolases"/>
    <property type="match status" value="1"/>
</dbReference>
<reference evidence="11" key="2">
    <citation type="submission" date="2015-11" db="EMBL/GenBank/DDBJ databases">
        <authorList>
            <person name="Zhang Y."/>
            <person name="Guo Z."/>
        </authorList>
    </citation>
    <scope>NUCLEOTIDE SEQUENCE</scope>
</reference>
<evidence type="ECO:0000256" key="9">
    <source>
        <dbReference type="SAM" id="Phobius"/>
    </source>
</evidence>
<dbReference type="PROSITE" id="PS50893">
    <property type="entry name" value="ABC_TRANSPORTER_2"/>
    <property type="match status" value="1"/>
</dbReference>
<evidence type="ECO:0000259" key="10">
    <source>
        <dbReference type="PROSITE" id="PS50893"/>
    </source>
</evidence>
<keyword evidence="12" id="KW-1185">Reference proteome</keyword>
<evidence type="ECO:0000256" key="8">
    <source>
        <dbReference type="ARBA" id="ARBA00023136"/>
    </source>
</evidence>
<dbReference type="Proteomes" id="UP000017246">
    <property type="component" value="Unassembled WGS sequence"/>
</dbReference>
<feature type="transmembrane region" description="Helical" evidence="9">
    <location>
        <begin position="575"/>
        <end position="597"/>
    </location>
</feature>
<dbReference type="InterPro" id="IPR027417">
    <property type="entry name" value="P-loop_NTPase"/>
</dbReference>
<evidence type="ECO:0000256" key="7">
    <source>
        <dbReference type="ARBA" id="ARBA00022989"/>
    </source>
</evidence>
<proteinExistence type="inferred from homology"/>
<dbReference type="InterPro" id="IPR003439">
    <property type="entry name" value="ABC_transporter-like_ATP-bd"/>
</dbReference>
<feature type="domain" description="ABC transporter" evidence="10">
    <location>
        <begin position="60"/>
        <end position="299"/>
    </location>
</feature>
<keyword evidence="6" id="KW-0067">ATP-binding</keyword>
<organism evidence="11 12">
    <name type="scientific">Echinococcus multilocularis</name>
    <name type="common">Fox tapeworm</name>
    <dbReference type="NCBI Taxonomy" id="6211"/>
    <lineage>
        <taxon>Eukaryota</taxon>
        <taxon>Metazoa</taxon>
        <taxon>Spiralia</taxon>
        <taxon>Lophotrochozoa</taxon>
        <taxon>Platyhelminthes</taxon>
        <taxon>Cestoda</taxon>
        <taxon>Eucestoda</taxon>
        <taxon>Cyclophyllidea</taxon>
        <taxon>Taeniidae</taxon>
        <taxon>Echinococcus</taxon>
    </lineage>
</organism>
<dbReference type="eggNOG" id="KOG0061">
    <property type="taxonomic scope" value="Eukaryota"/>
</dbReference>
<sequence>MLRILPTPSEITEKTPSGVQNLAELENVNNHSDNSHFHSLPDSLNRSPDKYNSNGFQKSIEFKELVYAIFQGRGLQPKFLLKSVSGNFKSGELVAIMGPSGAGKSTLMNVLAGFKTRNVSGQILVNGKPRHLASFRRSSCFIMQDAPLLSQLTVEEAMTCSSQLNLPQNCPNDQRKLIIDEILQTLGLSETRNIITSDLSGGQRKRLSIAQEMINNPPIMFFDEPTSGLDSNASLQCIVALQTIAKQGRTVVCTIHQPSATIFDIFDQLYFLRAGQCLYRGPVKFLVPYLASLGLQCPRYHNPSDFLMDLASTEEDQATASSILLSAVNDGRLEKEIVRLRALGASSFLESLSTTVKVSLEGANVYEIANGDETGMEIPSTSVEQKDQSIFRKTVCIPSMKNEHGGHSFEVGLLHQIRILTKRTLICIWRDKTLTRLRLLAHVVVGILIGLLYFNVGNNGSQVGNNAAFIFFSTLFIMFSSLMPTVMTFPLEMRVFLTEHLNYWYSVRAYYFAKTLADLPFQLLFAVIYGMIGYFMTDQPLEFNRFMIFLTMLVLTAFVAQAQGLLIGASTDLEVSVFLGPATGIPIILFSGFFITLDTIPKYLQWFSYSSFTRYAFEGSMKGIYGNNRSELNCSKKPTSILVFPCIADPQSVLTLLSVSHYHYGIDIAVLIVFFFTLRVLGFFVLKWRAPCAPFQCLHMSNPNPSVLFGRRVSALLLLLPLSNLAIPNY</sequence>
<protein>
    <submittedName>
        <fullName evidence="11">ATP binding cassette sub family G</fullName>
    </submittedName>
</protein>
<accession>A0A068YC74</accession>
<dbReference type="SMART" id="SM00382">
    <property type="entry name" value="AAA"/>
    <property type="match status" value="1"/>
</dbReference>
<keyword evidence="8 9" id="KW-0472">Membrane</keyword>
<evidence type="ECO:0000256" key="5">
    <source>
        <dbReference type="ARBA" id="ARBA00022741"/>
    </source>
</evidence>
<comment type="similarity">
    <text evidence="2">Belongs to the ABC transporter superfamily. ABCG family. Eye pigment precursor importer (TC 3.A.1.204) subfamily.</text>
</comment>
<feature type="transmembrane region" description="Helical" evidence="9">
    <location>
        <begin position="439"/>
        <end position="456"/>
    </location>
</feature>
<dbReference type="PANTHER" id="PTHR48041">
    <property type="entry name" value="ABC TRANSPORTER G FAMILY MEMBER 28"/>
    <property type="match status" value="1"/>
</dbReference>
<keyword evidence="5" id="KW-0547">Nucleotide-binding</keyword>
<dbReference type="InterPro" id="IPR017871">
    <property type="entry name" value="ABC_transporter-like_CS"/>
</dbReference>
<dbReference type="InterPro" id="IPR003593">
    <property type="entry name" value="AAA+_ATPase"/>
</dbReference>
<evidence type="ECO:0000313" key="12">
    <source>
        <dbReference type="Proteomes" id="UP000017246"/>
    </source>
</evidence>
<evidence type="ECO:0000256" key="1">
    <source>
        <dbReference type="ARBA" id="ARBA00004141"/>
    </source>
</evidence>
<dbReference type="GO" id="GO:0016887">
    <property type="term" value="F:ATP hydrolysis activity"/>
    <property type="evidence" value="ECO:0007669"/>
    <property type="project" value="InterPro"/>
</dbReference>
<evidence type="ECO:0000256" key="6">
    <source>
        <dbReference type="ARBA" id="ARBA00022840"/>
    </source>
</evidence>
<dbReference type="OMA" id="WWKQFWL"/>
<dbReference type="PANTHER" id="PTHR48041:SF78">
    <property type="entry name" value="ABC TRANSPORTER EXPRESSED IN TRACHEA, ISOFORM A"/>
    <property type="match status" value="1"/>
</dbReference>
<comment type="subcellular location">
    <subcellularLocation>
        <location evidence="1">Membrane</location>
        <topology evidence="1">Multi-pass membrane protein</topology>
    </subcellularLocation>
</comment>
<dbReference type="OrthoDB" id="66620at2759"/>
<dbReference type="FunFam" id="3.40.50.300:FF:001077">
    <property type="entry name" value="Uncharacterized protein, isoform A"/>
    <property type="match status" value="1"/>
</dbReference>
<reference evidence="11" key="1">
    <citation type="journal article" date="2013" name="Nature">
        <title>The genomes of four tapeworm species reveal adaptations to parasitism.</title>
        <authorList>
            <person name="Tsai I.J."/>
            <person name="Zarowiecki M."/>
            <person name="Holroyd N."/>
            <person name="Garciarrubio A."/>
            <person name="Sanchez-Flores A."/>
            <person name="Brooks K.L."/>
            <person name="Tracey A."/>
            <person name="Bobes R.J."/>
            <person name="Fragoso G."/>
            <person name="Sciutto E."/>
            <person name="Aslett M."/>
            <person name="Beasley H."/>
            <person name="Bennett H.M."/>
            <person name="Cai J."/>
            <person name="Camicia F."/>
            <person name="Clark R."/>
            <person name="Cucher M."/>
            <person name="De Silva N."/>
            <person name="Day T.A."/>
            <person name="Deplazes P."/>
            <person name="Estrada K."/>
            <person name="Fernandez C."/>
            <person name="Holland P.W."/>
            <person name="Hou J."/>
            <person name="Hu S."/>
            <person name="Huckvale T."/>
            <person name="Hung S.S."/>
            <person name="Kamenetzky L."/>
            <person name="Keane J.A."/>
            <person name="Kiss F."/>
            <person name="Koziol U."/>
            <person name="Lambert O."/>
            <person name="Liu K."/>
            <person name="Luo X."/>
            <person name="Luo Y."/>
            <person name="Macchiaroli N."/>
            <person name="Nichol S."/>
            <person name="Paps J."/>
            <person name="Parkinson J."/>
            <person name="Pouchkina-Stantcheva N."/>
            <person name="Riddiford N."/>
            <person name="Rosenzvit M."/>
            <person name="Salinas G."/>
            <person name="Wasmuth J.D."/>
            <person name="Zamanian M."/>
            <person name="Zheng Y."/>
            <person name="Cai X."/>
            <person name="Soberon X."/>
            <person name="Olson P.D."/>
            <person name="Laclette J.P."/>
            <person name="Brehm K."/>
            <person name="Berriman M."/>
            <person name="Garciarrubio A."/>
            <person name="Bobes R.J."/>
            <person name="Fragoso G."/>
            <person name="Sanchez-Flores A."/>
            <person name="Estrada K."/>
            <person name="Cevallos M.A."/>
            <person name="Morett E."/>
            <person name="Gonzalez V."/>
            <person name="Portillo T."/>
            <person name="Ochoa-Leyva A."/>
            <person name="Jose M.V."/>
            <person name="Sciutto E."/>
            <person name="Landa A."/>
            <person name="Jimenez L."/>
            <person name="Valdes V."/>
            <person name="Carrero J.C."/>
            <person name="Larralde C."/>
            <person name="Morales-Montor J."/>
            <person name="Limon-Lason J."/>
            <person name="Soberon X."/>
            <person name="Laclette J.P."/>
        </authorList>
    </citation>
    <scope>NUCLEOTIDE SEQUENCE [LARGE SCALE GENOMIC DNA]</scope>
</reference>
<keyword evidence="3" id="KW-0813">Transport</keyword>